<dbReference type="PANTHER" id="PTHR13114:SF7">
    <property type="entry name" value="MEDIATOR OF RNA POLYMERASE II TRANSCRIPTION SUBUNIT 17"/>
    <property type="match status" value="1"/>
</dbReference>
<evidence type="ECO:0000256" key="2">
    <source>
        <dbReference type="ARBA" id="ARBA00005635"/>
    </source>
</evidence>
<reference evidence="6 7" key="1">
    <citation type="journal article" date="2017" name="Gigascience">
        <title>Draft genome of the honey bee ectoparasitic mite, Tropilaelaps mercedesae, is shaped by the parasitic life history.</title>
        <authorList>
            <person name="Dong X."/>
            <person name="Armstrong S.D."/>
            <person name="Xia D."/>
            <person name="Makepeace B.L."/>
            <person name="Darby A.C."/>
            <person name="Kadowaki T."/>
        </authorList>
    </citation>
    <scope>NUCLEOTIDE SEQUENCE [LARGE SCALE GENOMIC DNA]</scope>
    <source>
        <strain evidence="6">Wuxi-XJTLU</strain>
    </source>
</reference>
<dbReference type="FunCoup" id="A0A1V9Y0W8">
    <property type="interactions" value="1407"/>
</dbReference>
<protein>
    <submittedName>
        <fullName evidence="6">Mediator of RNA polymerase II transcription subunit 17-like</fullName>
    </submittedName>
</protein>
<evidence type="ECO:0000256" key="3">
    <source>
        <dbReference type="ARBA" id="ARBA00023015"/>
    </source>
</evidence>
<keyword evidence="3" id="KW-0805">Transcription regulation</keyword>
<dbReference type="Proteomes" id="UP000192247">
    <property type="component" value="Unassembled WGS sequence"/>
</dbReference>
<comment type="subcellular location">
    <subcellularLocation>
        <location evidence="1">Nucleus</location>
    </subcellularLocation>
</comment>
<evidence type="ECO:0000313" key="7">
    <source>
        <dbReference type="Proteomes" id="UP000192247"/>
    </source>
</evidence>
<dbReference type="STRING" id="418985.A0A1V9Y0W8"/>
<evidence type="ECO:0000256" key="4">
    <source>
        <dbReference type="ARBA" id="ARBA00023163"/>
    </source>
</evidence>
<keyword evidence="4" id="KW-0804">Transcription</keyword>
<comment type="similarity">
    <text evidence="2">Belongs to the Mediator complex subunit 17 family.</text>
</comment>
<organism evidence="6 7">
    <name type="scientific">Tropilaelaps mercedesae</name>
    <dbReference type="NCBI Taxonomy" id="418985"/>
    <lineage>
        <taxon>Eukaryota</taxon>
        <taxon>Metazoa</taxon>
        <taxon>Ecdysozoa</taxon>
        <taxon>Arthropoda</taxon>
        <taxon>Chelicerata</taxon>
        <taxon>Arachnida</taxon>
        <taxon>Acari</taxon>
        <taxon>Parasitiformes</taxon>
        <taxon>Mesostigmata</taxon>
        <taxon>Gamasina</taxon>
        <taxon>Dermanyssoidea</taxon>
        <taxon>Laelapidae</taxon>
        <taxon>Tropilaelaps</taxon>
    </lineage>
</organism>
<dbReference type="AlphaFoldDB" id="A0A1V9Y0W8"/>
<dbReference type="GO" id="GO:0006357">
    <property type="term" value="P:regulation of transcription by RNA polymerase II"/>
    <property type="evidence" value="ECO:0007669"/>
    <property type="project" value="InterPro"/>
</dbReference>
<evidence type="ECO:0000256" key="1">
    <source>
        <dbReference type="ARBA" id="ARBA00004123"/>
    </source>
</evidence>
<dbReference type="EMBL" id="MNPL01001172">
    <property type="protein sequence ID" value="OQR79379.1"/>
    <property type="molecule type" value="Genomic_DNA"/>
</dbReference>
<keyword evidence="5" id="KW-0539">Nucleus</keyword>
<evidence type="ECO:0000313" key="6">
    <source>
        <dbReference type="EMBL" id="OQR79379.1"/>
    </source>
</evidence>
<accession>A0A1V9Y0W8</accession>
<dbReference type="InParanoid" id="A0A1V9Y0W8"/>
<dbReference type="GO" id="GO:0003712">
    <property type="term" value="F:transcription coregulator activity"/>
    <property type="evidence" value="ECO:0007669"/>
    <property type="project" value="InterPro"/>
</dbReference>
<name>A0A1V9Y0W8_9ACAR</name>
<dbReference type="PANTHER" id="PTHR13114">
    <property type="entry name" value="MEDIATOR OF RNA POLYMERASE II TRANSCRIPTION SUBUNIT 17"/>
    <property type="match status" value="1"/>
</dbReference>
<dbReference type="GO" id="GO:0016592">
    <property type="term" value="C:mediator complex"/>
    <property type="evidence" value="ECO:0007669"/>
    <property type="project" value="InterPro"/>
</dbReference>
<dbReference type="InterPro" id="IPR019313">
    <property type="entry name" value="Mediator_Med17"/>
</dbReference>
<proteinExistence type="inferred from homology"/>
<evidence type="ECO:0000256" key="5">
    <source>
        <dbReference type="ARBA" id="ARBA00023242"/>
    </source>
</evidence>
<dbReference type="OrthoDB" id="10058398at2759"/>
<dbReference type="GO" id="GO:0070847">
    <property type="term" value="C:core mediator complex"/>
    <property type="evidence" value="ECO:0007669"/>
    <property type="project" value="TreeGrafter"/>
</dbReference>
<gene>
    <name evidence="6" type="ORF">BIW11_05775</name>
</gene>
<keyword evidence="7" id="KW-1185">Reference proteome</keyword>
<sequence length="378" mass="41824">METIASGYVSISLPQDAFSKADSPWQQRLEAAQNVLFCNELFAQLAREAVQLQPSIPNLVVGNLITSTLFPGMQMSIGLCHRTLYERRPQLPQSRLDHKHVLEHSLHQLLRDFHFNILHHSMPHPASAPLGPSKRQRLAGPEAYDRHTLMEMAKNETILEKIIAQTQHVVLRLGATVVIDQFATEVKDPLIVSHWVAMSSPTQHSVKLKLVSHGYENMCRTPLVIHVGQKSLKAILRDGRVITLGYEPIELRSLLMAQVAQHQVTAVQTLAKYVGWKVLSTCGSVGVGGVEPLGNASSVVMASPNGEKILAVRVSPGTGVKVSLSSCPQQQDFYPSSLVKDCKWHQLNGPFKEVSLDRMQGKTFLNKMEHLLAALTTI</sequence>
<comment type="caution">
    <text evidence="6">The sequence shown here is derived from an EMBL/GenBank/DDBJ whole genome shotgun (WGS) entry which is preliminary data.</text>
</comment>